<name>A0A8B6X1E5_9BURK</name>
<dbReference type="AlphaFoldDB" id="A0A8B6X1E5"/>
<proteinExistence type="predicted"/>
<feature type="chain" id="PRO_5034975840" evidence="2">
    <location>
        <begin position="27"/>
        <end position="159"/>
    </location>
</feature>
<feature type="region of interest" description="Disordered" evidence="1">
    <location>
        <begin position="139"/>
        <end position="159"/>
    </location>
</feature>
<dbReference type="RefSeq" id="WP_028310176.1">
    <property type="nucleotide sequence ID" value="NZ_AXWS01000007.1"/>
</dbReference>
<evidence type="ECO:0000256" key="1">
    <source>
        <dbReference type="SAM" id="MobiDB-lite"/>
    </source>
</evidence>
<organism evidence="3 4">
    <name type="scientific">Derxia gummosa DSM 723</name>
    <dbReference type="NCBI Taxonomy" id="1121388"/>
    <lineage>
        <taxon>Bacteria</taxon>
        <taxon>Pseudomonadati</taxon>
        <taxon>Pseudomonadota</taxon>
        <taxon>Betaproteobacteria</taxon>
        <taxon>Burkholderiales</taxon>
        <taxon>Alcaligenaceae</taxon>
        <taxon>Derxia</taxon>
    </lineage>
</organism>
<dbReference type="PROSITE" id="PS51257">
    <property type="entry name" value="PROKAR_LIPOPROTEIN"/>
    <property type="match status" value="1"/>
</dbReference>
<accession>A0A8B6X1E5</accession>
<protein>
    <submittedName>
        <fullName evidence="4">Uncharacterized protein</fullName>
    </submittedName>
</protein>
<dbReference type="Proteomes" id="UP000675920">
    <property type="component" value="Unplaced"/>
</dbReference>
<evidence type="ECO:0000313" key="3">
    <source>
        <dbReference type="Proteomes" id="UP000675920"/>
    </source>
</evidence>
<dbReference type="OrthoDB" id="9948962at2"/>
<keyword evidence="3" id="KW-1185">Reference proteome</keyword>
<keyword evidence="2" id="KW-0732">Signal</keyword>
<evidence type="ECO:0000256" key="2">
    <source>
        <dbReference type="SAM" id="SignalP"/>
    </source>
</evidence>
<sequence length="159" mass="16600">MIPFAKPSRDVLPLVLWLCLSLAACAREPVRQPCYVSATGPISPAGNGEATTTDGASPGIAALATENPQQSRRIILRMRDARAEPTPQQLMRLGTACDARLAPIRPMSGGAEVVMLTATQGDADTALACLARQPEIDYAEPDARARPAAGGGAGVQRPQ</sequence>
<reference evidence="4" key="1">
    <citation type="submission" date="2025-08" db="UniProtKB">
        <authorList>
            <consortium name="RefSeq"/>
        </authorList>
    </citation>
    <scope>IDENTIFICATION</scope>
</reference>
<feature type="compositionally biased region" description="Gly residues" evidence="1">
    <location>
        <begin position="149"/>
        <end position="159"/>
    </location>
</feature>
<feature type="signal peptide" evidence="2">
    <location>
        <begin position="1"/>
        <end position="26"/>
    </location>
</feature>
<evidence type="ECO:0000313" key="4">
    <source>
        <dbReference type="RefSeq" id="WP_028310176.1"/>
    </source>
</evidence>
<feature type="region of interest" description="Disordered" evidence="1">
    <location>
        <begin position="41"/>
        <end position="68"/>
    </location>
</feature>